<dbReference type="EMBL" id="DSUT01000165">
    <property type="protein sequence ID" value="HGK28843.1"/>
    <property type="molecule type" value="Genomic_DNA"/>
</dbReference>
<keyword evidence="1" id="KW-0732">Signal</keyword>
<feature type="chain" id="PRO_5028272472" evidence="1">
    <location>
        <begin position="21"/>
        <end position="173"/>
    </location>
</feature>
<protein>
    <submittedName>
        <fullName evidence="2">Uncharacterized protein</fullName>
    </submittedName>
</protein>
<gene>
    <name evidence="2" type="ORF">ENS41_07860</name>
</gene>
<evidence type="ECO:0000313" key="2">
    <source>
        <dbReference type="EMBL" id="HGK28843.1"/>
    </source>
</evidence>
<evidence type="ECO:0000256" key="1">
    <source>
        <dbReference type="SAM" id="SignalP"/>
    </source>
</evidence>
<feature type="signal peptide" evidence="1">
    <location>
        <begin position="1"/>
        <end position="20"/>
    </location>
</feature>
<sequence length="173" mass="19139">MNQVCKAAATFLLCAAAVSAADWGVVVQGWLPEEADGQDWGDGYEGPKNELWNDCFLAYELFCSRPGMDSAHNRIQMLWGKGFDYSRRNDERYNPRLRFPEQVTTITDDSACLATVESTFAVLAGVMGSEDTLFCYTWGHGGHDDTAGAGWRRAFMLSGWTPTASSLRSRPCC</sequence>
<organism evidence="2">
    <name type="scientific">candidate division WOR-3 bacterium</name>
    <dbReference type="NCBI Taxonomy" id="2052148"/>
    <lineage>
        <taxon>Bacteria</taxon>
        <taxon>Bacteria division WOR-3</taxon>
    </lineage>
</organism>
<proteinExistence type="predicted"/>
<accession>A0A7C4CC83</accession>
<name>A0A7C4CC83_UNCW3</name>
<dbReference type="AlphaFoldDB" id="A0A7C4CC83"/>
<reference evidence="2" key="1">
    <citation type="journal article" date="2020" name="mSystems">
        <title>Genome- and Community-Level Interaction Insights into Carbon Utilization and Element Cycling Functions of Hydrothermarchaeota in Hydrothermal Sediment.</title>
        <authorList>
            <person name="Zhou Z."/>
            <person name="Liu Y."/>
            <person name="Xu W."/>
            <person name="Pan J."/>
            <person name="Luo Z.H."/>
            <person name="Li M."/>
        </authorList>
    </citation>
    <scope>NUCLEOTIDE SEQUENCE [LARGE SCALE GENOMIC DNA]</scope>
    <source>
        <strain evidence="2">SpSt-488</strain>
    </source>
</reference>
<comment type="caution">
    <text evidence="2">The sequence shown here is derived from an EMBL/GenBank/DDBJ whole genome shotgun (WGS) entry which is preliminary data.</text>
</comment>